<feature type="domain" description="EamA" evidence="9">
    <location>
        <begin position="16"/>
        <end position="148"/>
    </location>
</feature>
<dbReference type="EMBL" id="FRBW01000003">
    <property type="protein sequence ID" value="SHM79341.1"/>
    <property type="molecule type" value="Genomic_DNA"/>
</dbReference>
<proteinExistence type="inferred from homology"/>
<gene>
    <name evidence="10" type="ORF">SAMN05444272_3253</name>
</gene>
<dbReference type="PANTHER" id="PTHR22911:SF137">
    <property type="entry name" value="SOLUTE CARRIER FAMILY 35 MEMBER G2-RELATED"/>
    <property type="match status" value="1"/>
</dbReference>
<evidence type="ECO:0000256" key="7">
    <source>
        <dbReference type="ARBA" id="ARBA00023136"/>
    </source>
</evidence>
<feature type="transmembrane region" description="Helical" evidence="8">
    <location>
        <begin position="276"/>
        <end position="297"/>
    </location>
</feature>
<comment type="similarity">
    <text evidence="2">Belongs to the EamA transporter family.</text>
</comment>
<dbReference type="Pfam" id="PF00892">
    <property type="entry name" value="EamA"/>
    <property type="match status" value="1"/>
</dbReference>
<keyword evidence="11" id="KW-1185">Reference proteome</keyword>
<feature type="transmembrane region" description="Helical" evidence="8">
    <location>
        <begin position="220"/>
        <end position="240"/>
    </location>
</feature>
<feature type="transmembrane region" description="Helical" evidence="8">
    <location>
        <begin position="187"/>
        <end position="208"/>
    </location>
</feature>
<evidence type="ECO:0000256" key="4">
    <source>
        <dbReference type="ARBA" id="ARBA00022475"/>
    </source>
</evidence>
<dbReference type="PANTHER" id="PTHR22911">
    <property type="entry name" value="ACYL-MALONYL CONDENSING ENZYME-RELATED"/>
    <property type="match status" value="1"/>
</dbReference>
<evidence type="ECO:0000256" key="2">
    <source>
        <dbReference type="ARBA" id="ARBA00007362"/>
    </source>
</evidence>
<dbReference type="STRING" id="735517.SAMN05444272_3253"/>
<keyword evidence="5 8" id="KW-0812">Transmembrane</keyword>
<dbReference type="InterPro" id="IPR037185">
    <property type="entry name" value="EmrE-like"/>
</dbReference>
<organism evidence="10 11">
    <name type="scientific">Roseibium suaedae</name>
    <dbReference type="NCBI Taxonomy" id="735517"/>
    <lineage>
        <taxon>Bacteria</taxon>
        <taxon>Pseudomonadati</taxon>
        <taxon>Pseudomonadota</taxon>
        <taxon>Alphaproteobacteria</taxon>
        <taxon>Hyphomicrobiales</taxon>
        <taxon>Stappiaceae</taxon>
        <taxon>Roseibium</taxon>
    </lineage>
</organism>
<keyword evidence="3" id="KW-0813">Transport</keyword>
<feature type="transmembrane region" description="Helical" evidence="8">
    <location>
        <begin position="136"/>
        <end position="154"/>
    </location>
</feature>
<accession>A0A1M7LMW6</accession>
<reference evidence="10 11" key="1">
    <citation type="submission" date="2016-11" db="EMBL/GenBank/DDBJ databases">
        <authorList>
            <person name="Jaros S."/>
            <person name="Januszkiewicz K."/>
            <person name="Wedrychowicz H."/>
        </authorList>
    </citation>
    <scope>NUCLEOTIDE SEQUENCE [LARGE SCALE GENOMIC DNA]</scope>
    <source>
        <strain evidence="10 11">DSM 22153</strain>
    </source>
</reference>
<feature type="transmembrane region" description="Helical" evidence="8">
    <location>
        <begin position="12"/>
        <end position="31"/>
    </location>
</feature>
<protein>
    <submittedName>
        <fullName evidence="10">Chloramphenicol-sensitive protein RarD</fullName>
    </submittedName>
</protein>
<dbReference type="InterPro" id="IPR004626">
    <property type="entry name" value="RarD"/>
</dbReference>
<evidence type="ECO:0000256" key="6">
    <source>
        <dbReference type="ARBA" id="ARBA00022989"/>
    </source>
</evidence>
<feature type="transmembrane region" description="Helical" evidence="8">
    <location>
        <begin position="80"/>
        <end position="102"/>
    </location>
</feature>
<dbReference type="InterPro" id="IPR000620">
    <property type="entry name" value="EamA_dom"/>
</dbReference>
<evidence type="ECO:0000256" key="8">
    <source>
        <dbReference type="SAM" id="Phobius"/>
    </source>
</evidence>
<name>A0A1M7LMW6_9HYPH</name>
<dbReference type="Proteomes" id="UP000186002">
    <property type="component" value="Unassembled WGS sequence"/>
</dbReference>
<evidence type="ECO:0000256" key="5">
    <source>
        <dbReference type="ARBA" id="ARBA00022692"/>
    </source>
</evidence>
<dbReference type="SUPFAM" id="SSF103481">
    <property type="entry name" value="Multidrug resistance efflux transporter EmrE"/>
    <property type="match status" value="1"/>
</dbReference>
<dbReference type="OrthoDB" id="369870at2"/>
<feature type="transmembrane region" description="Helical" evidence="8">
    <location>
        <begin position="160"/>
        <end position="175"/>
    </location>
</feature>
<evidence type="ECO:0000256" key="3">
    <source>
        <dbReference type="ARBA" id="ARBA00022448"/>
    </source>
</evidence>
<sequence length="308" mass="33275">MADKSQTGADGSEFRTGLLCALGAYGMWGFLPAYYKLTESVPADLVVAHRIIWSVLLLTIILVVRRRFDEFIAILKEPKLVGLLAVSACLIAFNWLIFIWAIEQGKVLDVALGYFCNPLVNVVVGLVVLREKLTRAQSVAVGLAVLGVGVQAVLAGGLPWVSLVLAFSFAGYGYVRKVTPVRPTPGLLVETVLLLPLSIGYVLLNLSWGVDALSLGQPAVLAALVGTGVVTSVPLILFSAGARRLPMVMLGLMQYIAPSLHFIMAVFVWNEPLMPTTLMTFVIVWIALAIFTGDSLLRWKRSPKRAAA</sequence>
<evidence type="ECO:0000313" key="11">
    <source>
        <dbReference type="Proteomes" id="UP000186002"/>
    </source>
</evidence>
<keyword evidence="4" id="KW-1003">Cell membrane</keyword>
<keyword evidence="6 8" id="KW-1133">Transmembrane helix</keyword>
<dbReference type="GO" id="GO:0005886">
    <property type="term" value="C:plasma membrane"/>
    <property type="evidence" value="ECO:0007669"/>
    <property type="project" value="UniProtKB-SubCell"/>
</dbReference>
<evidence type="ECO:0000256" key="1">
    <source>
        <dbReference type="ARBA" id="ARBA00004651"/>
    </source>
</evidence>
<evidence type="ECO:0000313" key="10">
    <source>
        <dbReference type="EMBL" id="SHM79341.1"/>
    </source>
</evidence>
<dbReference type="AlphaFoldDB" id="A0A1M7LMW6"/>
<feature type="transmembrane region" description="Helical" evidence="8">
    <location>
        <begin position="252"/>
        <end position="270"/>
    </location>
</feature>
<dbReference type="RefSeq" id="WP_073014341.1">
    <property type="nucleotide sequence ID" value="NZ_FRBW01000003.1"/>
</dbReference>
<dbReference type="NCBIfam" id="TIGR00688">
    <property type="entry name" value="rarD"/>
    <property type="match status" value="1"/>
</dbReference>
<comment type="subcellular location">
    <subcellularLocation>
        <location evidence="1">Cell membrane</location>
        <topology evidence="1">Multi-pass membrane protein</topology>
    </subcellularLocation>
</comment>
<feature type="transmembrane region" description="Helical" evidence="8">
    <location>
        <begin position="51"/>
        <end position="68"/>
    </location>
</feature>
<feature type="transmembrane region" description="Helical" evidence="8">
    <location>
        <begin position="108"/>
        <end position="129"/>
    </location>
</feature>
<evidence type="ECO:0000259" key="9">
    <source>
        <dbReference type="Pfam" id="PF00892"/>
    </source>
</evidence>
<keyword evidence="7 8" id="KW-0472">Membrane</keyword>